<accession>A0ABR1FT27</accession>
<name>A0ABR1FT27_AURAN</name>
<reference evidence="1 2" key="1">
    <citation type="submission" date="2024-03" db="EMBL/GenBank/DDBJ databases">
        <title>Aureococcus anophagefferens CCMP1851 and Kratosvirus quantuckense: Draft genome of a second virus-susceptible host strain in the model system.</title>
        <authorList>
            <person name="Chase E."/>
            <person name="Truchon A.R."/>
            <person name="Schepens W."/>
            <person name="Wilhelm S.W."/>
        </authorList>
    </citation>
    <scope>NUCLEOTIDE SEQUENCE [LARGE SCALE GENOMIC DNA]</scope>
    <source>
        <strain evidence="1 2">CCMP1851</strain>
    </source>
</reference>
<comment type="caution">
    <text evidence="1">The sequence shown here is derived from an EMBL/GenBank/DDBJ whole genome shotgun (WGS) entry which is preliminary data.</text>
</comment>
<gene>
    <name evidence="1" type="ORF">SO694_00022219</name>
</gene>
<sequence>MASDDDEPVKKVADIFGDDDDDDDSSSDDEEPGGEAGAPSKPKGVPMKGEVAANDEGRLFWTGTWADTEEEFAAGKAKKFKYGGPVGDPSDPPSGSWNGYFFNPGEEGDAKVKEKGVQLKFGPGGAVSGGGENEFGEFSLKGAYDAATKQLVCRKAYLYANDDDDDDDIDSDAPEENYGDELAALNDEAEIPVEELMRRYKAMEEAEAAEAAGEPAKKKARAE</sequence>
<evidence type="ECO:0000313" key="2">
    <source>
        <dbReference type="Proteomes" id="UP001363151"/>
    </source>
</evidence>
<keyword evidence="2" id="KW-1185">Reference proteome</keyword>
<organism evidence="1 2">
    <name type="scientific">Aureococcus anophagefferens</name>
    <name type="common">Harmful bloom alga</name>
    <dbReference type="NCBI Taxonomy" id="44056"/>
    <lineage>
        <taxon>Eukaryota</taxon>
        <taxon>Sar</taxon>
        <taxon>Stramenopiles</taxon>
        <taxon>Ochrophyta</taxon>
        <taxon>Pelagophyceae</taxon>
        <taxon>Pelagomonadales</taxon>
        <taxon>Pelagomonadaceae</taxon>
        <taxon>Aureococcus</taxon>
    </lineage>
</organism>
<evidence type="ECO:0000313" key="1">
    <source>
        <dbReference type="EMBL" id="KAK7237836.1"/>
    </source>
</evidence>
<proteinExistence type="predicted"/>
<dbReference type="Proteomes" id="UP001363151">
    <property type="component" value="Unassembled WGS sequence"/>
</dbReference>
<dbReference type="EMBL" id="JBBJCI010000231">
    <property type="protein sequence ID" value="KAK7237836.1"/>
    <property type="molecule type" value="Genomic_DNA"/>
</dbReference>
<dbReference type="KEGG" id="aaf:AURANDRAFT_64744"/>
<protein>
    <submittedName>
        <fullName evidence="1">Uncharacterized protein</fullName>
    </submittedName>
</protein>